<proteinExistence type="predicted"/>
<keyword evidence="2" id="KW-0238">DNA-binding</keyword>
<dbReference type="InterPro" id="IPR018062">
    <property type="entry name" value="HTH_AraC-typ_CS"/>
</dbReference>
<dbReference type="SUPFAM" id="SSF46689">
    <property type="entry name" value="Homeodomain-like"/>
    <property type="match status" value="1"/>
</dbReference>
<dbReference type="RefSeq" id="WP_308731411.1">
    <property type="nucleotide sequence ID" value="NZ_JAJEQN010000009.1"/>
</dbReference>
<keyword evidence="1" id="KW-0805">Transcription regulation</keyword>
<evidence type="ECO:0000256" key="1">
    <source>
        <dbReference type="ARBA" id="ARBA00023015"/>
    </source>
</evidence>
<dbReference type="Gene3D" id="1.10.10.60">
    <property type="entry name" value="Homeodomain-like"/>
    <property type="match status" value="2"/>
</dbReference>
<feature type="domain" description="HTH araC/xylS-type" evidence="4">
    <location>
        <begin position="212"/>
        <end position="310"/>
    </location>
</feature>
<keyword evidence="3" id="KW-0804">Transcription</keyword>
<dbReference type="InterPro" id="IPR003313">
    <property type="entry name" value="AraC-bd"/>
</dbReference>
<sequence>MYYVMDSRIVPQIHLADYWILKPPCAHKKRVPHEYIAYLIQKGELYLAEDGITYHLHPGDFILLDPDKYHEGKQITYCEYYYIHFQHDMIHLMTHPMLEESENNEIDESKMHEQMLQLRCAAMQSDSSEAPNEKSHQLMLPKYCNIQDETVWGALIQQIQQVVSANSDHMEYYKDLSGAQFLAFLIQLSRASLTFALQENKMITARGYKKVLEVQSFLHEAYKEPLTGDYLEEKFDINFDYLNRLFRKNMKKTVFQYLRDIRIAHAKQLLTTTSMRIMEVSECVGFADESYFSKVFKKQTGVSPADYAKTQEIAQHN</sequence>
<dbReference type="Proteomes" id="UP001198200">
    <property type="component" value="Unassembled WGS sequence"/>
</dbReference>
<dbReference type="AlphaFoldDB" id="A0AAE3E368"/>
<dbReference type="PRINTS" id="PR00032">
    <property type="entry name" value="HTHARAC"/>
</dbReference>
<comment type="caution">
    <text evidence="5">The sequence shown here is derived from an EMBL/GenBank/DDBJ whole genome shotgun (WGS) entry which is preliminary data.</text>
</comment>
<dbReference type="PROSITE" id="PS01124">
    <property type="entry name" value="HTH_ARAC_FAMILY_2"/>
    <property type="match status" value="1"/>
</dbReference>
<evidence type="ECO:0000313" key="6">
    <source>
        <dbReference type="Proteomes" id="UP001198200"/>
    </source>
</evidence>
<gene>
    <name evidence="5" type="ORF">LKD48_05105</name>
</gene>
<dbReference type="InterPro" id="IPR037923">
    <property type="entry name" value="HTH-like"/>
</dbReference>
<dbReference type="GO" id="GO:0003700">
    <property type="term" value="F:DNA-binding transcription factor activity"/>
    <property type="evidence" value="ECO:0007669"/>
    <property type="project" value="InterPro"/>
</dbReference>
<dbReference type="EMBL" id="JAJEQN010000009">
    <property type="protein sequence ID" value="MCC2221026.1"/>
    <property type="molecule type" value="Genomic_DNA"/>
</dbReference>
<evidence type="ECO:0000313" key="5">
    <source>
        <dbReference type="EMBL" id="MCC2221026.1"/>
    </source>
</evidence>
<dbReference type="PROSITE" id="PS00041">
    <property type="entry name" value="HTH_ARAC_FAMILY_1"/>
    <property type="match status" value="1"/>
</dbReference>
<dbReference type="InterPro" id="IPR009057">
    <property type="entry name" value="Homeodomain-like_sf"/>
</dbReference>
<dbReference type="PANTHER" id="PTHR43280:SF2">
    <property type="entry name" value="HTH-TYPE TRANSCRIPTIONAL REGULATOR EXSA"/>
    <property type="match status" value="1"/>
</dbReference>
<evidence type="ECO:0000259" key="4">
    <source>
        <dbReference type="PROSITE" id="PS01124"/>
    </source>
</evidence>
<dbReference type="InterPro" id="IPR020449">
    <property type="entry name" value="Tscrpt_reg_AraC-type_HTH"/>
</dbReference>
<dbReference type="Pfam" id="PF12833">
    <property type="entry name" value="HTH_18"/>
    <property type="match status" value="1"/>
</dbReference>
<protein>
    <submittedName>
        <fullName evidence="5">AraC family transcriptional regulator</fullName>
    </submittedName>
</protein>
<dbReference type="InterPro" id="IPR018060">
    <property type="entry name" value="HTH_AraC"/>
</dbReference>
<evidence type="ECO:0000256" key="2">
    <source>
        <dbReference type="ARBA" id="ARBA00023125"/>
    </source>
</evidence>
<dbReference type="SMART" id="SM00342">
    <property type="entry name" value="HTH_ARAC"/>
    <property type="match status" value="1"/>
</dbReference>
<dbReference type="Pfam" id="PF02311">
    <property type="entry name" value="AraC_binding"/>
    <property type="match status" value="1"/>
</dbReference>
<reference evidence="5 6" key="1">
    <citation type="submission" date="2021-10" db="EMBL/GenBank/DDBJ databases">
        <title>Anaerobic single-cell dispensing facilitates the cultivation of human gut bacteria.</title>
        <authorList>
            <person name="Afrizal A."/>
        </authorList>
    </citation>
    <scope>NUCLEOTIDE SEQUENCE [LARGE SCALE GENOMIC DNA]</scope>
    <source>
        <strain evidence="5 6">CLA-AA-H224</strain>
    </source>
</reference>
<keyword evidence="6" id="KW-1185">Reference proteome</keyword>
<dbReference type="GO" id="GO:0043565">
    <property type="term" value="F:sequence-specific DNA binding"/>
    <property type="evidence" value="ECO:0007669"/>
    <property type="project" value="InterPro"/>
</dbReference>
<accession>A0AAE3E368</accession>
<dbReference type="PANTHER" id="PTHR43280">
    <property type="entry name" value="ARAC-FAMILY TRANSCRIPTIONAL REGULATOR"/>
    <property type="match status" value="1"/>
</dbReference>
<name>A0AAE3E368_9FIRM</name>
<organism evidence="5 6">
    <name type="scientific">Anthropogastromicrobium aceti</name>
    <dbReference type="NCBI Taxonomy" id="2981768"/>
    <lineage>
        <taxon>Bacteria</taxon>
        <taxon>Bacillati</taxon>
        <taxon>Bacillota</taxon>
        <taxon>Clostridia</taxon>
        <taxon>Lachnospirales</taxon>
        <taxon>Lachnospiraceae</taxon>
        <taxon>Anthropogastromicrobium</taxon>
    </lineage>
</organism>
<evidence type="ECO:0000256" key="3">
    <source>
        <dbReference type="ARBA" id="ARBA00023163"/>
    </source>
</evidence>
<dbReference type="SUPFAM" id="SSF51215">
    <property type="entry name" value="Regulatory protein AraC"/>
    <property type="match status" value="1"/>
</dbReference>